<gene>
    <name evidence="2" type="ORF">A3H70_03815</name>
</gene>
<dbReference type="InterPro" id="IPR029063">
    <property type="entry name" value="SAM-dependent_MTases_sf"/>
</dbReference>
<feature type="domain" description="Methyltransferase" evidence="1">
    <location>
        <begin position="54"/>
        <end position="118"/>
    </location>
</feature>
<dbReference type="Proteomes" id="UP000178109">
    <property type="component" value="Unassembled WGS sequence"/>
</dbReference>
<accession>A0A1G2BR49</accession>
<protein>
    <recommendedName>
        <fullName evidence="1">Methyltransferase domain-containing protein</fullName>
    </recommendedName>
</protein>
<evidence type="ECO:0000313" key="3">
    <source>
        <dbReference type="Proteomes" id="UP000178109"/>
    </source>
</evidence>
<dbReference type="Gene3D" id="3.40.50.150">
    <property type="entry name" value="Vaccinia Virus protein VP39"/>
    <property type="match status" value="1"/>
</dbReference>
<dbReference type="InterPro" id="IPR025714">
    <property type="entry name" value="Methyltranfer_dom"/>
</dbReference>
<reference evidence="2 3" key="1">
    <citation type="journal article" date="2016" name="Nat. Commun.">
        <title>Thousands of microbial genomes shed light on interconnected biogeochemical processes in an aquifer system.</title>
        <authorList>
            <person name="Anantharaman K."/>
            <person name="Brown C.T."/>
            <person name="Hug L.A."/>
            <person name="Sharon I."/>
            <person name="Castelle C.J."/>
            <person name="Probst A.J."/>
            <person name="Thomas B.C."/>
            <person name="Singh A."/>
            <person name="Wilkins M.J."/>
            <person name="Karaoz U."/>
            <person name="Brodie E.L."/>
            <person name="Williams K.H."/>
            <person name="Hubbard S.S."/>
            <person name="Banfield J.F."/>
        </authorList>
    </citation>
    <scope>NUCLEOTIDE SEQUENCE [LARGE SCALE GENOMIC DNA]</scope>
</reference>
<evidence type="ECO:0000313" key="2">
    <source>
        <dbReference type="EMBL" id="OGY90830.1"/>
    </source>
</evidence>
<comment type="caution">
    <text evidence="2">The sequence shown here is derived from an EMBL/GenBank/DDBJ whole genome shotgun (WGS) entry which is preliminary data.</text>
</comment>
<dbReference type="CDD" id="cd02440">
    <property type="entry name" value="AdoMet_MTases"/>
    <property type="match status" value="1"/>
</dbReference>
<sequence>MNSKEYWNNKIIEWEDSMHGASHLSFIERLASYFRKPVLFRNKTVLETILPLVDGKVVLELGCGSGYFAFDLCKNSKVKKIIGLDISEQAINRAKKLSQEMGLAYQCEFYRIDAISAQLPAADITVGMGFLDYLTAEEIISLFKNIRSPYIVFSLTERKFSILRYIHILYLLSQRCPKHFYYTKKEWLGFLAGKFGEINFIEDKRLSFACVTHNLPTNPKV</sequence>
<name>A0A1G2BR49_9BACT</name>
<dbReference type="AlphaFoldDB" id="A0A1G2BR49"/>
<dbReference type="EMBL" id="MHKO01000059">
    <property type="protein sequence ID" value="OGY90830.1"/>
    <property type="molecule type" value="Genomic_DNA"/>
</dbReference>
<organism evidence="2 3">
    <name type="scientific">Candidatus Komeilibacteria bacterium RIFCSPLOWO2_02_FULL_48_11</name>
    <dbReference type="NCBI Taxonomy" id="1798553"/>
    <lineage>
        <taxon>Bacteria</taxon>
        <taxon>Candidatus Komeiliibacteriota</taxon>
    </lineage>
</organism>
<dbReference type="STRING" id="1798553.A3H70_03815"/>
<dbReference type="Pfam" id="PF13847">
    <property type="entry name" value="Methyltransf_31"/>
    <property type="match status" value="1"/>
</dbReference>
<dbReference type="SUPFAM" id="SSF53335">
    <property type="entry name" value="S-adenosyl-L-methionine-dependent methyltransferases"/>
    <property type="match status" value="1"/>
</dbReference>
<proteinExistence type="predicted"/>
<evidence type="ECO:0000259" key="1">
    <source>
        <dbReference type="Pfam" id="PF13847"/>
    </source>
</evidence>